<sequence length="254" mass="29107">MSYGIGANLTYVENNVDKFRGGKSPDQLYLIREGYSYRTLYGFIQEGVYQSNDEAEQHMHSNGYIPQAGDLKYKDLNNDGRLDYRDKKEIGNTIPKFVYGVNGNLSWKNFDLNFVLSGIAGVTGYFQNSWTQPLGISGGTITERWRDAWTEDNPSKTTPRIVINDTWNRQESSFWTTDMSWLKLKNIQLGYSVPESIVTKLSLQNVYLYVNGTDVFTLVSSKYEGFDPERDTFTDGYGHYPIPRIYSMGLNITF</sequence>
<dbReference type="EMBL" id="VSSQ01046870">
    <property type="protein sequence ID" value="MPN00845.1"/>
    <property type="molecule type" value="Genomic_DNA"/>
</dbReference>
<dbReference type="SUPFAM" id="SSF56935">
    <property type="entry name" value="Porins"/>
    <property type="match status" value="1"/>
</dbReference>
<evidence type="ECO:0000313" key="1">
    <source>
        <dbReference type="EMBL" id="MPN00845.1"/>
    </source>
</evidence>
<evidence type="ECO:0008006" key="2">
    <source>
        <dbReference type="Google" id="ProtNLM"/>
    </source>
</evidence>
<organism evidence="1">
    <name type="scientific">bioreactor metagenome</name>
    <dbReference type="NCBI Taxonomy" id="1076179"/>
    <lineage>
        <taxon>unclassified sequences</taxon>
        <taxon>metagenomes</taxon>
        <taxon>ecological metagenomes</taxon>
    </lineage>
</organism>
<accession>A0A645EFL3</accession>
<name>A0A645EFL3_9ZZZZ</name>
<dbReference type="AlphaFoldDB" id="A0A645EFL3"/>
<protein>
    <recommendedName>
        <fullName evidence="2">TonB-dependent receptor SusC</fullName>
    </recommendedName>
</protein>
<proteinExistence type="predicted"/>
<gene>
    <name evidence="1" type="ORF">SDC9_148043</name>
</gene>
<comment type="caution">
    <text evidence="1">The sequence shown here is derived from an EMBL/GenBank/DDBJ whole genome shotgun (WGS) entry which is preliminary data.</text>
</comment>
<reference evidence="1" key="1">
    <citation type="submission" date="2019-08" db="EMBL/GenBank/DDBJ databases">
        <authorList>
            <person name="Kucharzyk K."/>
            <person name="Murdoch R.W."/>
            <person name="Higgins S."/>
            <person name="Loffler F."/>
        </authorList>
    </citation>
    <scope>NUCLEOTIDE SEQUENCE</scope>
</reference>